<evidence type="ECO:0000313" key="3">
    <source>
        <dbReference type="EMBL" id="GAA5414878.1"/>
    </source>
</evidence>
<dbReference type="SUPFAM" id="SSF53850">
    <property type="entry name" value="Periplasmic binding protein-like II"/>
    <property type="match status" value="1"/>
</dbReference>
<proteinExistence type="predicted"/>
<dbReference type="PANTHER" id="PTHR30570:SF1">
    <property type="entry name" value="PHOSPHATE-BINDING PROTEIN PSTS"/>
    <property type="match status" value="1"/>
</dbReference>
<dbReference type="Gene3D" id="3.40.190.10">
    <property type="entry name" value="Periplasmic binding protein-like II"/>
    <property type="match status" value="1"/>
</dbReference>
<dbReference type="Proteomes" id="UP001449582">
    <property type="component" value="Unassembled WGS sequence"/>
</dbReference>
<feature type="domain" description="PBP" evidence="2">
    <location>
        <begin position="46"/>
        <end position="375"/>
    </location>
</feature>
<evidence type="ECO:0000313" key="4">
    <source>
        <dbReference type="Proteomes" id="UP001449582"/>
    </source>
</evidence>
<comment type="caution">
    <text evidence="3">The sequence shown here is derived from an EMBL/GenBank/DDBJ whole genome shotgun (WGS) entry which is preliminary data.</text>
</comment>
<dbReference type="EMBL" id="BAABQM010000004">
    <property type="protein sequence ID" value="GAA5414878.1"/>
    <property type="molecule type" value="Genomic_DNA"/>
</dbReference>
<dbReference type="Pfam" id="PF12849">
    <property type="entry name" value="PBP_like_2"/>
    <property type="match status" value="1"/>
</dbReference>
<reference evidence="3" key="1">
    <citation type="submission" date="2024-02" db="EMBL/GenBank/DDBJ databases">
        <title>Draft genome sequence of new strains in genus Ureaplasma.</title>
        <authorList>
            <person name="Nakajima Y."/>
            <person name="Segawa T."/>
        </authorList>
    </citation>
    <scope>NUCLEOTIDE SEQUENCE [LARGE SCALE GENOMIC DNA]</scope>
    <source>
        <strain evidence="3">OM1</strain>
    </source>
</reference>
<keyword evidence="1" id="KW-0732">Signal</keyword>
<protein>
    <submittedName>
        <fullName evidence="3">PstS family phosphate ABC transporter substrate-binding protein</fullName>
    </submittedName>
</protein>
<dbReference type="PANTHER" id="PTHR30570">
    <property type="entry name" value="PERIPLASMIC PHOSPHATE BINDING COMPONENT OF PHOSPHATE ABC TRANSPORTER"/>
    <property type="match status" value="1"/>
</dbReference>
<dbReference type="InterPro" id="IPR024370">
    <property type="entry name" value="PBP_domain"/>
</dbReference>
<evidence type="ECO:0000259" key="2">
    <source>
        <dbReference type="Pfam" id="PF12849"/>
    </source>
</evidence>
<name>A0ABP9U6B4_9BACT</name>
<dbReference type="InterPro" id="IPR050811">
    <property type="entry name" value="Phosphate_ABC_transporter"/>
</dbReference>
<accession>A0ABP9U6B4</accession>
<gene>
    <name evidence="3" type="ORF">UREOM_5890</name>
</gene>
<dbReference type="RefSeq" id="WP_353290039.1">
    <property type="nucleotide sequence ID" value="NZ_BAABQM010000004.1"/>
</dbReference>
<organism evidence="3 4">
    <name type="scientific">Ureaplasma ceti</name>
    <dbReference type="NCBI Taxonomy" id="3119530"/>
    <lineage>
        <taxon>Bacteria</taxon>
        <taxon>Bacillati</taxon>
        <taxon>Mycoplasmatota</taxon>
        <taxon>Mycoplasmoidales</taxon>
        <taxon>Mycoplasmoidaceae</taxon>
        <taxon>Ureaplasma</taxon>
    </lineage>
</organism>
<sequence length="473" mass="52637">MNKQQDANRKGMKKIPWKILSLVVLLLAIVGVIIGFSVDWSYPSWIFISGSSTMQPLLQNVSKVYTRSEITADAGGSAVGIQDVLQNNKNMGAASKTPDLSMVGVPAYDGQKAINGSDSTQWQKDKIKTVTVAWDGIGIVYKKSGILKNKQLILTPKTIQWLYLAFSGYEQINAHNLIPNSWTVDYNPANEIVPFARSGGSMQSGTAESFVTDSRLLKNNQGILSSKHTLEHIGSRWNAPYAQNGQVESKTIQKTVWNVLENGTYGPYTHTTSESNLQTWQAVKSFDSAGIPITYLSAGFIKNNYQDIVDSGFGIAAYSPNDNGSDAVQLITHKDGKTSNATVSNGYNWFRPLNLIFKDNNQPQVDHFIEWMLANSLFPESQYHKVLDAEGFLPLTLSQMATMFNGSSQVLNKIQTYAEEHPTANYSDYLKVNPKPDWSGLWNHTSDYDLMQTANYNLRKYQNIWCGAIPQEK</sequence>
<keyword evidence="4" id="KW-1185">Reference proteome</keyword>
<evidence type="ECO:0000256" key="1">
    <source>
        <dbReference type="ARBA" id="ARBA00022729"/>
    </source>
</evidence>